<dbReference type="STRING" id="113226.A0A139HJU9"/>
<dbReference type="GO" id="GO:0000220">
    <property type="term" value="C:vacuolar proton-transporting V-type ATPase, V0 domain"/>
    <property type="evidence" value="ECO:0007669"/>
    <property type="project" value="TreeGrafter"/>
</dbReference>
<evidence type="ECO:0000256" key="5">
    <source>
        <dbReference type="ARBA" id="ARBA00022781"/>
    </source>
</evidence>
<organism evidence="11 12">
    <name type="scientific">Pseudocercospora musae</name>
    <dbReference type="NCBI Taxonomy" id="113226"/>
    <lineage>
        <taxon>Eukaryota</taxon>
        <taxon>Fungi</taxon>
        <taxon>Dikarya</taxon>
        <taxon>Ascomycota</taxon>
        <taxon>Pezizomycotina</taxon>
        <taxon>Dothideomycetes</taxon>
        <taxon>Dothideomycetidae</taxon>
        <taxon>Mycosphaerellales</taxon>
        <taxon>Mycosphaerellaceae</taxon>
        <taxon>Pseudocercospora</taxon>
    </lineage>
</organism>
<evidence type="ECO:0000256" key="1">
    <source>
        <dbReference type="ARBA" id="ARBA00004127"/>
    </source>
</evidence>
<feature type="region of interest" description="Disordered" evidence="9">
    <location>
        <begin position="64"/>
        <end position="102"/>
    </location>
</feature>
<evidence type="ECO:0000256" key="3">
    <source>
        <dbReference type="ARBA" id="ARBA00022448"/>
    </source>
</evidence>
<keyword evidence="5" id="KW-0375">Hydrogen ion transport</keyword>
<comment type="similarity">
    <text evidence="2">Belongs to the V-ATPase e1/e2 subunit family.</text>
</comment>
<dbReference type="Pfam" id="PF05493">
    <property type="entry name" value="ATP_synt_H"/>
    <property type="match status" value="1"/>
</dbReference>
<dbReference type="PANTHER" id="PTHR12263:SF0">
    <property type="entry name" value="V-TYPE PROTON ATPASE SUBUNIT"/>
    <property type="match status" value="1"/>
</dbReference>
<dbReference type="OrthoDB" id="1508846at2759"/>
<keyword evidence="7" id="KW-0406">Ion transport</keyword>
<dbReference type="GO" id="GO:0012505">
    <property type="term" value="C:endomembrane system"/>
    <property type="evidence" value="ECO:0007669"/>
    <property type="project" value="UniProtKB-SubCell"/>
</dbReference>
<proteinExistence type="inferred from homology"/>
<keyword evidence="12" id="KW-1185">Reference proteome</keyword>
<dbReference type="GO" id="GO:0007035">
    <property type="term" value="P:vacuolar acidification"/>
    <property type="evidence" value="ECO:0007669"/>
    <property type="project" value="TreeGrafter"/>
</dbReference>
<evidence type="ECO:0000256" key="4">
    <source>
        <dbReference type="ARBA" id="ARBA00022692"/>
    </source>
</evidence>
<feature type="transmembrane region" description="Helical" evidence="10">
    <location>
        <begin position="37"/>
        <end position="57"/>
    </location>
</feature>
<feature type="transmembrane region" description="Helical" evidence="10">
    <location>
        <begin position="6"/>
        <end position="25"/>
    </location>
</feature>
<protein>
    <recommendedName>
        <fullName evidence="13">V-type proton ATPase subunit e</fullName>
    </recommendedName>
</protein>
<evidence type="ECO:0000256" key="8">
    <source>
        <dbReference type="ARBA" id="ARBA00023136"/>
    </source>
</evidence>
<evidence type="ECO:0000256" key="10">
    <source>
        <dbReference type="SAM" id="Phobius"/>
    </source>
</evidence>
<sequence>MANGWSILISILVVLAVAVGAWFFSPKGENQTVWRSTIILSAASCWLMWAITFLAQWHPLISPERNDLRPEFNQGPDLNERERETQMRNSTRRGVRSKISGDKYETSGMPCGRCAGSMRYAM</sequence>
<dbReference type="PANTHER" id="PTHR12263">
    <property type="entry name" value="VACUOLAR ATP SYNTHASE SUBUNIT H"/>
    <property type="match status" value="1"/>
</dbReference>
<keyword evidence="6 10" id="KW-1133">Transmembrane helix</keyword>
<evidence type="ECO:0000256" key="7">
    <source>
        <dbReference type="ARBA" id="ARBA00023065"/>
    </source>
</evidence>
<evidence type="ECO:0000256" key="6">
    <source>
        <dbReference type="ARBA" id="ARBA00022989"/>
    </source>
</evidence>
<comment type="caution">
    <text evidence="11">The sequence shown here is derived from an EMBL/GenBank/DDBJ whole genome shotgun (WGS) entry which is preliminary data.</text>
</comment>
<evidence type="ECO:0000256" key="9">
    <source>
        <dbReference type="SAM" id="MobiDB-lite"/>
    </source>
</evidence>
<dbReference type="Proteomes" id="UP000073492">
    <property type="component" value="Unassembled WGS sequence"/>
</dbReference>
<reference evidence="11 12" key="1">
    <citation type="submission" date="2015-07" db="EMBL/GenBank/DDBJ databases">
        <title>Comparative genomics of the Sigatoka disease complex on banana suggests a link between parallel evolutionary changes in Pseudocercospora fijiensis and Pseudocercospora eumusae and increased virulence on the banana host.</title>
        <authorList>
            <person name="Chang T.-C."/>
            <person name="Salvucci A."/>
            <person name="Crous P.W."/>
            <person name="Stergiopoulos I."/>
        </authorList>
    </citation>
    <scope>NUCLEOTIDE SEQUENCE [LARGE SCALE GENOMIC DNA]</scope>
    <source>
        <strain evidence="11 12">CBS 116634</strain>
    </source>
</reference>
<evidence type="ECO:0000256" key="2">
    <source>
        <dbReference type="ARBA" id="ARBA00008328"/>
    </source>
</evidence>
<dbReference type="AlphaFoldDB" id="A0A139HJU9"/>
<accession>A0A139HJU9</accession>
<evidence type="ECO:0000313" key="11">
    <source>
        <dbReference type="EMBL" id="KXT02778.1"/>
    </source>
</evidence>
<dbReference type="GO" id="GO:0046961">
    <property type="term" value="F:proton-transporting ATPase activity, rotational mechanism"/>
    <property type="evidence" value="ECO:0007669"/>
    <property type="project" value="InterPro"/>
</dbReference>
<comment type="subcellular location">
    <subcellularLocation>
        <location evidence="1">Endomembrane system</location>
        <topology evidence="1">Multi-pass membrane protein</topology>
    </subcellularLocation>
</comment>
<keyword evidence="8 10" id="KW-0472">Membrane</keyword>
<keyword evidence="3" id="KW-0813">Transport</keyword>
<dbReference type="EMBL" id="LFZO01000618">
    <property type="protein sequence ID" value="KXT02778.1"/>
    <property type="molecule type" value="Genomic_DNA"/>
</dbReference>
<dbReference type="InterPro" id="IPR008389">
    <property type="entry name" value="ATPase_V0-cplx_e1/e2_su"/>
</dbReference>
<evidence type="ECO:0008006" key="13">
    <source>
        <dbReference type="Google" id="ProtNLM"/>
    </source>
</evidence>
<keyword evidence="4 10" id="KW-0812">Transmembrane</keyword>
<name>A0A139HJU9_9PEZI</name>
<evidence type="ECO:0000313" key="12">
    <source>
        <dbReference type="Proteomes" id="UP000073492"/>
    </source>
</evidence>
<gene>
    <name evidence="11" type="ORF">AC579_4625</name>
</gene>